<comment type="subcellular location">
    <subcellularLocation>
        <location evidence="1">Nucleus</location>
    </subcellularLocation>
</comment>
<keyword evidence="2" id="KW-0677">Repeat</keyword>
<evidence type="ECO:0000313" key="7">
    <source>
        <dbReference type="EMBL" id="KAG7325241.1"/>
    </source>
</evidence>
<dbReference type="AlphaFoldDB" id="A0A9D3NKG7"/>
<organism evidence="7 8">
    <name type="scientific">Hemibagrus wyckioides</name>
    <dbReference type="NCBI Taxonomy" id="337641"/>
    <lineage>
        <taxon>Eukaryota</taxon>
        <taxon>Metazoa</taxon>
        <taxon>Chordata</taxon>
        <taxon>Craniata</taxon>
        <taxon>Vertebrata</taxon>
        <taxon>Euteleostomi</taxon>
        <taxon>Actinopterygii</taxon>
        <taxon>Neopterygii</taxon>
        <taxon>Teleostei</taxon>
        <taxon>Ostariophysi</taxon>
        <taxon>Siluriformes</taxon>
        <taxon>Bagridae</taxon>
        <taxon>Hemibagrus</taxon>
    </lineage>
</organism>
<dbReference type="GO" id="GO:0006357">
    <property type="term" value="P:regulation of transcription by RNA polymerase II"/>
    <property type="evidence" value="ECO:0007669"/>
    <property type="project" value="TreeGrafter"/>
</dbReference>
<reference evidence="7 8" key="1">
    <citation type="submission" date="2021-06" db="EMBL/GenBank/DDBJ databases">
        <title>Chromosome-level genome assembly of the red-tail catfish (Hemibagrus wyckioides).</title>
        <authorList>
            <person name="Shao F."/>
        </authorList>
    </citation>
    <scope>NUCLEOTIDE SEQUENCE [LARGE SCALE GENOMIC DNA]</scope>
    <source>
        <strain evidence="7">EC202008001</strain>
        <tissue evidence="7">Blood</tissue>
    </source>
</reference>
<name>A0A9D3NKG7_9TELE</name>
<dbReference type="SMART" id="SM00248">
    <property type="entry name" value="ANK"/>
    <property type="match status" value="4"/>
</dbReference>
<dbReference type="GO" id="GO:0061629">
    <property type="term" value="F:RNA polymerase II-specific DNA-binding transcription factor binding"/>
    <property type="evidence" value="ECO:0007669"/>
    <property type="project" value="TreeGrafter"/>
</dbReference>
<keyword evidence="8" id="KW-1185">Reference proteome</keyword>
<comment type="caution">
    <text evidence="7">The sequence shown here is derived from an EMBL/GenBank/DDBJ whole genome shotgun (WGS) entry which is preliminary data.</text>
</comment>
<dbReference type="InterPro" id="IPR002110">
    <property type="entry name" value="Ankyrin_rpt"/>
</dbReference>
<feature type="repeat" description="ANK" evidence="6">
    <location>
        <begin position="262"/>
        <end position="294"/>
    </location>
</feature>
<dbReference type="OrthoDB" id="426293at2759"/>
<dbReference type="Pfam" id="PF00023">
    <property type="entry name" value="Ank"/>
    <property type="match status" value="2"/>
</dbReference>
<evidence type="ECO:0000256" key="1">
    <source>
        <dbReference type="ARBA" id="ARBA00004123"/>
    </source>
</evidence>
<protein>
    <recommendedName>
        <fullName evidence="5">Ankyrin repeat domain-containing protein 1</fullName>
    </recommendedName>
</protein>
<keyword evidence="3 6" id="KW-0040">ANK repeat</keyword>
<proteinExistence type="predicted"/>
<dbReference type="PANTHER" id="PTHR24126">
    <property type="entry name" value="ANKYRIN REPEAT, PH AND SEC7 DOMAIN CONTAINING PROTEIN SECG-RELATED"/>
    <property type="match status" value="1"/>
</dbReference>
<feature type="repeat" description="ANK" evidence="6">
    <location>
        <begin position="196"/>
        <end position="228"/>
    </location>
</feature>
<evidence type="ECO:0000256" key="6">
    <source>
        <dbReference type="PROSITE-ProRule" id="PRU00023"/>
    </source>
</evidence>
<evidence type="ECO:0000256" key="2">
    <source>
        <dbReference type="ARBA" id="ARBA00022737"/>
    </source>
</evidence>
<dbReference type="PRINTS" id="PR01415">
    <property type="entry name" value="ANKYRIN"/>
</dbReference>
<gene>
    <name evidence="7" type="ORF">KOW79_011557</name>
</gene>
<evidence type="ECO:0000256" key="3">
    <source>
        <dbReference type="ARBA" id="ARBA00023043"/>
    </source>
</evidence>
<dbReference type="PROSITE" id="PS50088">
    <property type="entry name" value="ANK_REPEAT"/>
    <property type="match status" value="4"/>
</dbReference>
<evidence type="ECO:0000256" key="5">
    <source>
        <dbReference type="ARBA" id="ARBA00039564"/>
    </source>
</evidence>
<sequence>MVTRLTGTLELCDRFGTLMECHSLDLFSGEDNELDLVKVAGKSFGVDEGADALKIHLPGEYEKSICQERKDELRINSKLDSDYEFAKSNNIDQLNHDFQKILEVRQRRNVRKISEHKQQQPAPEIVADFVDEEDFLKAVVENKLPVVESYLARRADPNACDSFNCTALHRACSQGNVEIVRRLLEAGALIENKDKLDATAVHWACRGGSLPVLELLLNHNGNIHAKDKLQSTPLHVAVRTGHYECAEHLIHCGADVNAKDREGDTPMHDAVRLNRFKFIQLLLLHGANLKLKNYEGKSPMDSVLKWQNGAKSILDNYKHSKNSQEK</sequence>
<dbReference type="PROSITE" id="PS50297">
    <property type="entry name" value="ANK_REP_REGION"/>
    <property type="match status" value="4"/>
</dbReference>
<evidence type="ECO:0000313" key="8">
    <source>
        <dbReference type="Proteomes" id="UP000824219"/>
    </source>
</evidence>
<dbReference type="GO" id="GO:0005634">
    <property type="term" value="C:nucleus"/>
    <property type="evidence" value="ECO:0007669"/>
    <property type="project" value="UniProtKB-SubCell"/>
</dbReference>
<feature type="repeat" description="ANK" evidence="6">
    <location>
        <begin position="163"/>
        <end position="195"/>
    </location>
</feature>
<accession>A0A9D3NKG7</accession>
<dbReference type="Gene3D" id="1.25.40.20">
    <property type="entry name" value="Ankyrin repeat-containing domain"/>
    <property type="match status" value="2"/>
</dbReference>
<dbReference type="PANTHER" id="PTHR24126:SF7">
    <property type="entry name" value="ANKYRIN REPEAT DOMAIN-CONTAINING PROTEIN 1"/>
    <property type="match status" value="1"/>
</dbReference>
<dbReference type="Proteomes" id="UP000824219">
    <property type="component" value="Linkage Group LG13"/>
</dbReference>
<dbReference type="InterPro" id="IPR036770">
    <property type="entry name" value="Ankyrin_rpt-contain_sf"/>
</dbReference>
<dbReference type="Pfam" id="PF12796">
    <property type="entry name" value="Ank_2"/>
    <property type="match status" value="1"/>
</dbReference>
<dbReference type="FunFam" id="1.25.40.20:FF:000453">
    <property type="entry name" value="Ankyrin repeat domain 1a (cardiac muscle)"/>
    <property type="match status" value="1"/>
</dbReference>
<dbReference type="GO" id="GO:0005737">
    <property type="term" value="C:cytoplasm"/>
    <property type="evidence" value="ECO:0007669"/>
    <property type="project" value="UniProtKB-ARBA"/>
</dbReference>
<keyword evidence="4" id="KW-0539">Nucleus</keyword>
<dbReference type="SUPFAM" id="SSF48403">
    <property type="entry name" value="Ankyrin repeat"/>
    <property type="match status" value="1"/>
</dbReference>
<evidence type="ECO:0000256" key="4">
    <source>
        <dbReference type="ARBA" id="ARBA00023242"/>
    </source>
</evidence>
<dbReference type="EMBL" id="JAHKSW010000013">
    <property type="protein sequence ID" value="KAG7325241.1"/>
    <property type="molecule type" value="Genomic_DNA"/>
</dbReference>
<feature type="repeat" description="ANK" evidence="6">
    <location>
        <begin position="229"/>
        <end position="261"/>
    </location>
</feature>